<dbReference type="GO" id="GO:0016192">
    <property type="term" value="P:vesicle-mediated transport"/>
    <property type="evidence" value="ECO:0007669"/>
    <property type="project" value="TreeGrafter"/>
</dbReference>
<evidence type="ECO:0000256" key="1">
    <source>
        <dbReference type="ARBA" id="ARBA00004141"/>
    </source>
</evidence>
<keyword evidence="3 6" id="KW-0812">Transmembrane</keyword>
<dbReference type="PANTHER" id="PTHR13019">
    <property type="entry name" value="GOLGI APPARATUS MEMBRANE PROTEIN TVP23"/>
    <property type="match status" value="1"/>
</dbReference>
<organism evidence="7 8">
    <name type="scientific">Thelohanellus kitauei</name>
    <name type="common">Myxosporean</name>
    <dbReference type="NCBI Taxonomy" id="669202"/>
    <lineage>
        <taxon>Eukaryota</taxon>
        <taxon>Metazoa</taxon>
        <taxon>Cnidaria</taxon>
        <taxon>Myxozoa</taxon>
        <taxon>Myxosporea</taxon>
        <taxon>Bivalvulida</taxon>
        <taxon>Platysporina</taxon>
        <taxon>Myxobolidae</taxon>
        <taxon>Thelohanellus</taxon>
    </lineage>
</organism>
<feature type="transmembrane region" description="Helical" evidence="6">
    <location>
        <begin position="112"/>
        <end position="130"/>
    </location>
</feature>
<dbReference type="OrthoDB" id="2151161at2759"/>
<dbReference type="Pfam" id="PF05832">
    <property type="entry name" value="DUF846"/>
    <property type="match status" value="1"/>
</dbReference>
<dbReference type="PANTHER" id="PTHR13019:SF7">
    <property type="entry name" value="GOLGI APPARATUS MEMBRANE PROTEIN TVP23"/>
    <property type="match status" value="1"/>
</dbReference>
<evidence type="ECO:0000256" key="2">
    <source>
        <dbReference type="ARBA" id="ARBA00005467"/>
    </source>
</evidence>
<evidence type="ECO:0000256" key="4">
    <source>
        <dbReference type="ARBA" id="ARBA00022989"/>
    </source>
</evidence>
<dbReference type="OMA" id="KMIWWID"/>
<dbReference type="AlphaFoldDB" id="A0A0C2IZ38"/>
<evidence type="ECO:0000256" key="6">
    <source>
        <dbReference type="RuleBase" id="RU361206"/>
    </source>
</evidence>
<name>A0A0C2IZ38_THEKT</name>
<proteinExistence type="inferred from homology"/>
<feature type="transmembrane region" description="Helical" evidence="6">
    <location>
        <begin position="20"/>
        <end position="39"/>
    </location>
</feature>
<feature type="transmembrane region" description="Helical" evidence="6">
    <location>
        <begin position="137"/>
        <end position="159"/>
    </location>
</feature>
<keyword evidence="4 6" id="KW-1133">Transmembrane helix</keyword>
<comment type="subcellular location">
    <subcellularLocation>
        <location evidence="1 6">Membrane</location>
        <topology evidence="1 6">Multi-pass membrane protein</topology>
    </subcellularLocation>
</comment>
<evidence type="ECO:0000256" key="5">
    <source>
        <dbReference type="ARBA" id="ARBA00023136"/>
    </source>
</evidence>
<accession>A0A0C2IZ38</accession>
<dbReference type="GO" id="GO:0000139">
    <property type="term" value="C:Golgi membrane"/>
    <property type="evidence" value="ECO:0007669"/>
    <property type="project" value="TreeGrafter"/>
</dbReference>
<evidence type="ECO:0000256" key="3">
    <source>
        <dbReference type="ARBA" id="ARBA00022692"/>
    </source>
</evidence>
<comment type="caution">
    <text evidence="7">The sequence shown here is derived from an EMBL/GenBank/DDBJ whole genome shotgun (WGS) entry which is preliminary data.</text>
</comment>
<comment type="similarity">
    <text evidence="2 6">Belongs to the TVP23 family.</text>
</comment>
<evidence type="ECO:0000313" key="7">
    <source>
        <dbReference type="EMBL" id="KII62072.1"/>
    </source>
</evidence>
<evidence type="ECO:0000313" key="8">
    <source>
        <dbReference type="Proteomes" id="UP000031668"/>
    </source>
</evidence>
<dbReference type="InterPro" id="IPR008564">
    <property type="entry name" value="TVP23-like"/>
</dbReference>
<dbReference type="EMBL" id="JWZT01005118">
    <property type="protein sequence ID" value="KII62072.1"/>
    <property type="molecule type" value="Genomic_DNA"/>
</dbReference>
<feature type="transmembrane region" description="Helical" evidence="6">
    <location>
        <begin position="46"/>
        <end position="65"/>
    </location>
</feature>
<keyword evidence="8" id="KW-1185">Reference proteome</keyword>
<gene>
    <name evidence="7" type="ORF">RF11_02572</name>
</gene>
<sequence length="189" mass="21629">METQGIPYSGSHTSYSVRNLLWMSMHIGFKALAFIIYVIERSVNASFFGVFFAVSIISAIDFWIVKNLSGRFLVGMRWWNMVDEEGNTKWIFENRKNQASFYEAPNPVVKKFFWGVVIGFPGLWTLMALVNLLSMNFIWLTLNILVAALCWANLVGYFYCNRDSGSNVGFAQNFISDRVYQTITSGFTT</sequence>
<keyword evidence="5 6" id="KW-0472">Membrane</keyword>
<dbReference type="GO" id="GO:0009306">
    <property type="term" value="P:protein secretion"/>
    <property type="evidence" value="ECO:0007669"/>
    <property type="project" value="TreeGrafter"/>
</dbReference>
<protein>
    <recommendedName>
        <fullName evidence="6">Golgi apparatus membrane protein TVP23 homolog</fullName>
    </recommendedName>
</protein>
<reference evidence="7 8" key="1">
    <citation type="journal article" date="2014" name="Genome Biol. Evol.">
        <title>The genome of the myxosporean Thelohanellus kitauei shows adaptations to nutrient acquisition within its fish host.</title>
        <authorList>
            <person name="Yang Y."/>
            <person name="Xiong J."/>
            <person name="Zhou Z."/>
            <person name="Huo F."/>
            <person name="Miao W."/>
            <person name="Ran C."/>
            <person name="Liu Y."/>
            <person name="Zhang J."/>
            <person name="Feng J."/>
            <person name="Wang M."/>
            <person name="Wang M."/>
            <person name="Wang L."/>
            <person name="Yao B."/>
        </authorList>
    </citation>
    <scope>NUCLEOTIDE SEQUENCE [LARGE SCALE GENOMIC DNA]</scope>
    <source>
        <strain evidence="7">Wuqing</strain>
    </source>
</reference>
<dbReference type="Proteomes" id="UP000031668">
    <property type="component" value="Unassembled WGS sequence"/>
</dbReference>